<protein>
    <submittedName>
        <fullName evidence="1">Uncharacterized protein</fullName>
    </submittedName>
</protein>
<proteinExistence type="predicted"/>
<reference evidence="1 2" key="1">
    <citation type="journal article" date="2024" name="Commun. Biol.">
        <title>Comparative genomic analysis of thermophilic fungi reveals convergent evolutionary adaptations and gene losses.</title>
        <authorList>
            <person name="Steindorff A.S."/>
            <person name="Aguilar-Pontes M.V."/>
            <person name="Robinson A.J."/>
            <person name="Andreopoulos B."/>
            <person name="LaButti K."/>
            <person name="Kuo A."/>
            <person name="Mondo S."/>
            <person name="Riley R."/>
            <person name="Otillar R."/>
            <person name="Haridas S."/>
            <person name="Lipzen A."/>
            <person name="Grimwood J."/>
            <person name="Schmutz J."/>
            <person name="Clum A."/>
            <person name="Reid I.D."/>
            <person name="Moisan M.C."/>
            <person name="Butler G."/>
            <person name="Nguyen T.T.M."/>
            <person name="Dewar K."/>
            <person name="Conant G."/>
            <person name="Drula E."/>
            <person name="Henrissat B."/>
            <person name="Hansel C."/>
            <person name="Singer S."/>
            <person name="Hutchinson M.I."/>
            <person name="de Vries R.P."/>
            <person name="Natvig D.O."/>
            <person name="Powell A.J."/>
            <person name="Tsang A."/>
            <person name="Grigoriev I.V."/>
        </authorList>
    </citation>
    <scope>NUCLEOTIDE SEQUENCE [LARGE SCALE GENOMIC DNA]</scope>
    <source>
        <strain evidence="1 2">CBS 494.80</strain>
    </source>
</reference>
<dbReference type="EMBL" id="JAZHXI010000018">
    <property type="protein sequence ID" value="KAL2061512.1"/>
    <property type="molecule type" value="Genomic_DNA"/>
</dbReference>
<keyword evidence="2" id="KW-1185">Reference proteome</keyword>
<sequence>MIKLISRPDFVQELNGEMEHALALRDDVVAFFSEMLKRNLRFLRGDRGDDQHGLDWKVVANRLAGNILANKFEQFIGTKGRVPRANLVQLLVSIGFWPS</sequence>
<organism evidence="1 2">
    <name type="scientific">Oculimacula yallundae</name>
    <dbReference type="NCBI Taxonomy" id="86028"/>
    <lineage>
        <taxon>Eukaryota</taxon>
        <taxon>Fungi</taxon>
        <taxon>Dikarya</taxon>
        <taxon>Ascomycota</taxon>
        <taxon>Pezizomycotina</taxon>
        <taxon>Leotiomycetes</taxon>
        <taxon>Helotiales</taxon>
        <taxon>Ploettnerulaceae</taxon>
        <taxon>Oculimacula</taxon>
    </lineage>
</organism>
<accession>A0ABR4BV64</accession>
<comment type="caution">
    <text evidence="1">The sequence shown here is derived from an EMBL/GenBank/DDBJ whole genome shotgun (WGS) entry which is preliminary data.</text>
</comment>
<gene>
    <name evidence="1" type="ORF">VTL71DRAFT_6889</name>
</gene>
<evidence type="ECO:0000313" key="2">
    <source>
        <dbReference type="Proteomes" id="UP001595075"/>
    </source>
</evidence>
<name>A0ABR4BV64_9HELO</name>
<dbReference type="Proteomes" id="UP001595075">
    <property type="component" value="Unassembled WGS sequence"/>
</dbReference>
<evidence type="ECO:0000313" key="1">
    <source>
        <dbReference type="EMBL" id="KAL2061512.1"/>
    </source>
</evidence>